<dbReference type="OrthoDB" id="9794372at2"/>
<evidence type="ECO:0000259" key="6">
    <source>
        <dbReference type="Pfam" id="PF04542"/>
    </source>
</evidence>
<organism evidence="8 9">
    <name type="scientific">Sphingopyxis witflariensis</name>
    <dbReference type="NCBI Taxonomy" id="173675"/>
    <lineage>
        <taxon>Bacteria</taxon>
        <taxon>Pseudomonadati</taxon>
        <taxon>Pseudomonadota</taxon>
        <taxon>Alphaproteobacteria</taxon>
        <taxon>Sphingomonadales</taxon>
        <taxon>Sphingomonadaceae</taxon>
        <taxon>Sphingopyxis</taxon>
    </lineage>
</organism>
<name>A0A246K458_9SPHN</name>
<sequence>MVTGTCAGHEPDTGASEFESGPVSRGSITAFAAFYRAEQGRLFHYFRRKVGREAAPDLVQEAFTRMFRSGAYGRVEHPQAYLMRTAHNLLIERARRWHRKERMLFPLDEARDAAVVPDQERQFEAMELRRAFRTALLAMPRRTRRIFLMHRLRGLTYAQIAEQLGLSIKAVEKHIGRALKRCRKVAARFA</sequence>
<dbReference type="GO" id="GO:0016987">
    <property type="term" value="F:sigma factor activity"/>
    <property type="evidence" value="ECO:0007669"/>
    <property type="project" value="UniProtKB-KW"/>
</dbReference>
<evidence type="ECO:0000256" key="5">
    <source>
        <dbReference type="SAM" id="MobiDB-lite"/>
    </source>
</evidence>
<feature type="region of interest" description="Disordered" evidence="5">
    <location>
        <begin position="1"/>
        <end position="22"/>
    </location>
</feature>
<dbReference type="Pfam" id="PF04542">
    <property type="entry name" value="Sigma70_r2"/>
    <property type="match status" value="1"/>
</dbReference>
<dbReference type="InterPro" id="IPR014284">
    <property type="entry name" value="RNA_pol_sigma-70_dom"/>
</dbReference>
<feature type="domain" description="RNA polymerase sigma-70 region 2" evidence="6">
    <location>
        <begin position="34"/>
        <end position="96"/>
    </location>
</feature>
<dbReference type="AlphaFoldDB" id="A0A246K458"/>
<gene>
    <name evidence="8" type="ORF">CDQ91_05470</name>
</gene>
<dbReference type="Gene3D" id="1.10.10.10">
    <property type="entry name" value="Winged helix-like DNA-binding domain superfamily/Winged helix DNA-binding domain"/>
    <property type="match status" value="1"/>
</dbReference>
<dbReference type="Proteomes" id="UP000197097">
    <property type="component" value="Unassembled WGS sequence"/>
</dbReference>
<dbReference type="PANTHER" id="PTHR43133:SF63">
    <property type="entry name" value="RNA POLYMERASE SIGMA FACTOR FECI-RELATED"/>
    <property type="match status" value="1"/>
</dbReference>
<feature type="domain" description="RNA polymerase sigma factor 70 region 4 type 2" evidence="7">
    <location>
        <begin position="130"/>
        <end position="182"/>
    </location>
</feature>
<keyword evidence="9" id="KW-1185">Reference proteome</keyword>
<evidence type="ECO:0000256" key="3">
    <source>
        <dbReference type="ARBA" id="ARBA00023082"/>
    </source>
</evidence>
<keyword evidence="2" id="KW-0805">Transcription regulation</keyword>
<dbReference type="PANTHER" id="PTHR43133">
    <property type="entry name" value="RNA POLYMERASE ECF-TYPE SIGMA FACTO"/>
    <property type="match status" value="1"/>
</dbReference>
<proteinExistence type="inferred from homology"/>
<protein>
    <submittedName>
        <fullName evidence="8">RNA polymerase subunit sigma-24</fullName>
    </submittedName>
</protein>
<evidence type="ECO:0000259" key="7">
    <source>
        <dbReference type="Pfam" id="PF08281"/>
    </source>
</evidence>
<dbReference type="RefSeq" id="WP_088471702.1">
    <property type="nucleotide sequence ID" value="NZ_NISJ01000002.1"/>
</dbReference>
<dbReference type="InterPro" id="IPR039425">
    <property type="entry name" value="RNA_pol_sigma-70-like"/>
</dbReference>
<evidence type="ECO:0000256" key="4">
    <source>
        <dbReference type="ARBA" id="ARBA00023163"/>
    </source>
</evidence>
<dbReference type="Gene3D" id="1.10.1740.10">
    <property type="match status" value="1"/>
</dbReference>
<dbReference type="CDD" id="cd06171">
    <property type="entry name" value="Sigma70_r4"/>
    <property type="match status" value="1"/>
</dbReference>
<evidence type="ECO:0000313" key="9">
    <source>
        <dbReference type="Proteomes" id="UP000197097"/>
    </source>
</evidence>
<dbReference type="InterPro" id="IPR036388">
    <property type="entry name" value="WH-like_DNA-bd_sf"/>
</dbReference>
<keyword evidence="4" id="KW-0804">Transcription</keyword>
<accession>A0A246K458</accession>
<evidence type="ECO:0000313" key="8">
    <source>
        <dbReference type="EMBL" id="OWR00212.1"/>
    </source>
</evidence>
<evidence type="ECO:0000256" key="2">
    <source>
        <dbReference type="ARBA" id="ARBA00023015"/>
    </source>
</evidence>
<evidence type="ECO:0000256" key="1">
    <source>
        <dbReference type="ARBA" id="ARBA00010641"/>
    </source>
</evidence>
<dbReference type="InterPro" id="IPR007627">
    <property type="entry name" value="RNA_pol_sigma70_r2"/>
</dbReference>
<dbReference type="SUPFAM" id="SSF88946">
    <property type="entry name" value="Sigma2 domain of RNA polymerase sigma factors"/>
    <property type="match status" value="1"/>
</dbReference>
<dbReference type="SUPFAM" id="SSF88659">
    <property type="entry name" value="Sigma3 and sigma4 domains of RNA polymerase sigma factors"/>
    <property type="match status" value="1"/>
</dbReference>
<reference evidence="8 9" key="1">
    <citation type="journal article" date="2002" name="Int. J. Syst. Evol. Microbiol.">
        <title>Sphingopyxis witflariensis sp. nov., isolated from activated sludge.</title>
        <authorList>
            <person name="Kampfer P."/>
            <person name="Witzenberger R."/>
            <person name="Denner E.B."/>
            <person name="Busse H.J."/>
            <person name="Neef A."/>
        </authorList>
    </citation>
    <scope>NUCLEOTIDE SEQUENCE [LARGE SCALE GENOMIC DNA]</scope>
    <source>
        <strain evidence="8 9">DSM 14551</strain>
    </source>
</reference>
<dbReference type="GO" id="GO:0006352">
    <property type="term" value="P:DNA-templated transcription initiation"/>
    <property type="evidence" value="ECO:0007669"/>
    <property type="project" value="InterPro"/>
</dbReference>
<dbReference type="InterPro" id="IPR013324">
    <property type="entry name" value="RNA_pol_sigma_r3/r4-like"/>
</dbReference>
<comment type="similarity">
    <text evidence="1">Belongs to the sigma-70 factor family. ECF subfamily.</text>
</comment>
<dbReference type="NCBIfam" id="TIGR02937">
    <property type="entry name" value="sigma70-ECF"/>
    <property type="match status" value="1"/>
</dbReference>
<dbReference type="InterPro" id="IPR013249">
    <property type="entry name" value="RNA_pol_sigma70_r4_t2"/>
</dbReference>
<dbReference type="Pfam" id="PF08281">
    <property type="entry name" value="Sigma70_r4_2"/>
    <property type="match status" value="1"/>
</dbReference>
<dbReference type="EMBL" id="NISJ01000002">
    <property type="protein sequence ID" value="OWR00212.1"/>
    <property type="molecule type" value="Genomic_DNA"/>
</dbReference>
<dbReference type="GO" id="GO:0003677">
    <property type="term" value="F:DNA binding"/>
    <property type="evidence" value="ECO:0007669"/>
    <property type="project" value="InterPro"/>
</dbReference>
<keyword evidence="3" id="KW-0731">Sigma factor</keyword>
<comment type="caution">
    <text evidence="8">The sequence shown here is derived from an EMBL/GenBank/DDBJ whole genome shotgun (WGS) entry which is preliminary data.</text>
</comment>
<dbReference type="InterPro" id="IPR013325">
    <property type="entry name" value="RNA_pol_sigma_r2"/>
</dbReference>